<keyword evidence="7" id="KW-1185">Reference proteome</keyword>
<proteinExistence type="inferred from homology"/>
<evidence type="ECO:0000313" key="6">
    <source>
        <dbReference type="EMBL" id="QEE15321.1"/>
    </source>
</evidence>
<evidence type="ECO:0000313" key="7">
    <source>
        <dbReference type="Proteomes" id="UP000321408"/>
    </source>
</evidence>
<dbReference type="AlphaFoldDB" id="A0A5B9D8I6"/>
<keyword evidence="3" id="KW-0484">Methanogenesis</keyword>
<dbReference type="Proteomes" id="UP000321408">
    <property type="component" value="Chromosome"/>
</dbReference>
<reference evidence="6 7" key="2">
    <citation type="journal article" date="2024" name="Int. J. Syst. Evol. Microbiol.">
        <title>Promethearchaeum syntrophicum gen. nov., sp. nov., an anaerobic, obligately syntrophic archaeon, the first isolate of the lineage 'Asgard' archaea, and proposal of the new archaeal phylum Promethearchaeota phyl. nov. and kingdom Promethearchaeati regn. nov.</title>
        <authorList>
            <person name="Imachi H."/>
            <person name="Nobu M.K."/>
            <person name="Kato S."/>
            <person name="Takaki Y."/>
            <person name="Miyazaki M."/>
            <person name="Miyata M."/>
            <person name="Ogawara M."/>
            <person name="Saito Y."/>
            <person name="Sakai S."/>
            <person name="Tahara Y.O."/>
            <person name="Takano Y."/>
            <person name="Tasumi E."/>
            <person name="Uematsu K."/>
            <person name="Yoshimura T."/>
            <person name="Itoh T."/>
            <person name="Ohkuma M."/>
            <person name="Takai K."/>
        </authorList>
    </citation>
    <scope>NUCLEOTIDE SEQUENCE [LARGE SCALE GENOMIC DNA]</scope>
    <source>
        <strain evidence="6 7">MK-D1</strain>
    </source>
</reference>
<feature type="domain" description="Cysteine-rich" evidence="5">
    <location>
        <begin position="153"/>
        <end position="243"/>
    </location>
</feature>
<dbReference type="GO" id="GO:0051912">
    <property type="term" value="F:CoB--CoM heterodisulfide reductase activity"/>
    <property type="evidence" value="ECO:0007669"/>
    <property type="project" value="UniProtKB-EC"/>
</dbReference>
<evidence type="ECO:0000259" key="5">
    <source>
        <dbReference type="Pfam" id="PF02754"/>
    </source>
</evidence>
<comment type="similarity">
    <text evidence="2">Belongs to the HdrB family.</text>
</comment>
<dbReference type="OrthoDB" id="144689at2157"/>
<evidence type="ECO:0000256" key="4">
    <source>
        <dbReference type="ARBA" id="ARBA00023002"/>
    </source>
</evidence>
<evidence type="ECO:0000256" key="1">
    <source>
        <dbReference type="ARBA" id="ARBA00004808"/>
    </source>
</evidence>
<gene>
    <name evidence="6" type="primary">hdrB</name>
    <name evidence="6" type="ORF">DSAG12_01146</name>
</gene>
<feature type="domain" description="Cysteine-rich" evidence="5">
    <location>
        <begin position="7"/>
        <end position="90"/>
    </location>
</feature>
<protein>
    <submittedName>
        <fullName evidence="6">CoB--CoM heterodisulfide reductase subunit B</fullName>
        <ecNumber evidence="6">1.8.98.1</ecNumber>
    </submittedName>
</protein>
<evidence type="ECO:0000256" key="3">
    <source>
        <dbReference type="ARBA" id="ARBA00022994"/>
    </source>
</evidence>
<name>A0A5B9D8I6_9ARCH</name>
<dbReference type="InterPro" id="IPR004017">
    <property type="entry name" value="Cys_rich_dom"/>
</dbReference>
<dbReference type="GeneID" id="41329143"/>
<comment type="pathway">
    <text evidence="1">Cofactor metabolism; coenzyme M-coenzyme B heterodisulfide reduction; coenzyme B and coenzyme M from coenzyme M-coenzyme B heterodisulfide: step 1/1.</text>
</comment>
<evidence type="ECO:0000256" key="2">
    <source>
        <dbReference type="ARBA" id="ARBA00010431"/>
    </source>
</evidence>
<dbReference type="Pfam" id="PF02754">
    <property type="entry name" value="CCG"/>
    <property type="match status" value="2"/>
</dbReference>
<keyword evidence="4 6" id="KW-0560">Oxidoreductase</keyword>
<sequence>MVQEKKYAFYLGCIMPNRYPAIEKSTRFAMEKLGYELLDMERAACCPAPGVLRSFDKEDWMVAAARNICIAEKMDVDLLTVCNGCFGTLQEVNTQLHENEELRERVNKKLKLLGDYEFKATIQVKHVAAILAIDIGPSEIKKHLVRKIKATTAIHYGCHFLKPSHVRQIDSSEDPIILEDFVEALGIKSLQFKQKYTCCGAGGGIKAAYADTSMNILSEKMKHISDVNPDFILDVCPFCHLQFETGQDWLKKNHSINYDIPVFHLSQIVAYCLGMEEKYMGLKYQNHGKKYQLTPIEVQTSD</sequence>
<dbReference type="UniPathway" id="UPA00647">
    <property type="reaction ID" value="UER00700"/>
</dbReference>
<dbReference type="EC" id="1.8.98.1" evidence="6"/>
<reference evidence="6 7" key="1">
    <citation type="journal article" date="2020" name="Nature">
        <title>Isolation of an archaeon at the prokaryote-eukaryote interface.</title>
        <authorList>
            <person name="Imachi H."/>
            <person name="Nobu M.K."/>
            <person name="Nakahara N."/>
            <person name="Morono Y."/>
            <person name="Ogawara M."/>
            <person name="Takaki Y."/>
            <person name="Takano Y."/>
            <person name="Uematsu K."/>
            <person name="Ikuta T."/>
            <person name="Ito M."/>
            <person name="Matsui Y."/>
            <person name="Miyazaki M."/>
            <person name="Murata K."/>
            <person name="Saito Y."/>
            <person name="Sakai S."/>
            <person name="Song C."/>
            <person name="Tasumi E."/>
            <person name="Yamanaka Y."/>
            <person name="Yamaguchi T."/>
            <person name="Kamagata Y."/>
            <person name="Tamaki H."/>
            <person name="Takai K."/>
        </authorList>
    </citation>
    <scope>NUCLEOTIDE SEQUENCE [LARGE SCALE GENOMIC DNA]</scope>
    <source>
        <strain evidence="6 7">MK-D1</strain>
    </source>
</reference>
<dbReference type="EMBL" id="CP042905">
    <property type="protein sequence ID" value="QEE15321.1"/>
    <property type="molecule type" value="Genomic_DNA"/>
</dbReference>
<dbReference type="Gene3D" id="1.20.1050.140">
    <property type="match status" value="1"/>
</dbReference>
<dbReference type="InterPro" id="IPR051278">
    <property type="entry name" value="HdrB/HdrD_reductase"/>
</dbReference>
<dbReference type="KEGG" id="psyt:DSAG12_01146"/>
<accession>A0A5B9D8I6</accession>
<dbReference type="NCBIfam" id="TIGR03288">
    <property type="entry name" value="CoB_CoM_SS_B"/>
    <property type="match status" value="1"/>
</dbReference>
<dbReference type="GO" id="GO:0015948">
    <property type="term" value="P:methanogenesis"/>
    <property type="evidence" value="ECO:0007669"/>
    <property type="project" value="UniProtKB-KW"/>
</dbReference>
<dbReference type="PANTHER" id="PTHR42947:SF1">
    <property type="entry name" value="COB--COM HETERODISULFIDE REDUCTASE SUBUNIT B 1"/>
    <property type="match status" value="1"/>
</dbReference>
<organism evidence="6 7">
    <name type="scientific">Promethearchaeum syntrophicum</name>
    <dbReference type="NCBI Taxonomy" id="2594042"/>
    <lineage>
        <taxon>Archaea</taxon>
        <taxon>Promethearchaeati</taxon>
        <taxon>Promethearchaeota</taxon>
        <taxon>Promethearchaeia</taxon>
        <taxon>Promethearchaeales</taxon>
        <taxon>Promethearchaeaceae</taxon>
        <taxon>Promethearchaeum</taxon>
    </lineage>
</organism>
<dbReference type="PANTHER" id="PTHR42947">
    <property type="entry name" value="COB--COM HETERODISULFIDE REDUCTASE SUBUNIT B 1"/>
    <property type="match status" value="1"/>
</dbReference>
<dbReference type="InterPro" id="IPR017678">
    <property type="entry name" value="CoB/CoM_hetero-S_Rdtase_bsu"/>
</dbReference>
<dbReference type="RefSeq" id="WP_147662235.1">
    <property type="nucleotide sequence ID" value="NZ_CP042905.2"/>
</dbReference>